<evidence type="ECO:0000259" key="2">
    <source>
        <dbReference type="PROSITE" id="PS51898"/>
    </source>
</evidence>
<comment type="caution">
    <text evidence="3">The sequence shown here is derived from an EMBL/GenBank/DDBJ whole genome shotgun (WGS) entry which is preliminary data.</text>
</comment>
<dbReference type="Gene3D" id="1.10.443.10">
    <property type="entry name" value="Intergrase catalytic core"/>
    <property type="match status" value="1"/>
</dbReference>
<feature type="domain" description="Tyr recombinase" evidence="2">
    <location>
        <begin position="1"/>
        <end position="56"/>
    </location>
</feature>
<keyword evidence="4" id="KW-1185">Reference proteome</keyword>
<dbReference type="PROSITE" id="PS51898">
    <property type="entry name" value="TYR_RECOMBINASE"/>
    <property type="match status" value="1"/>
</dbReference>
<gene>
    <name evidence="3" type="ORF">GCM10011507_26180</name>
</gene>
<dbReference type="InterPro" id="IPR011010">
    <property type="entry name" value="DNA_brk_join_enz"/>
</dbReference>
<keyword evidence="1" id="KW-0233">DNA recombination</keyword>
<sequence>MMASASSATRHTYSTMLAEHGNDVKVVQELMRHAKLSTTMEIYTHPRMEKKREAQSKVVDVLFGRQRLQEVVA</sequence>
<dbReference type="GO" id="GO:0015074">
    <property type="term" value="P:DNA integration"/>
    <property type="evidence" value="ECO:0007669"/>
    <property type="project" value="InterPro"/>
</dbReference>
<dbReference type="GO" id="GO:0003677">
    <property type="term" value="F:DNA binding"/>
    <property type="evidence" value="ECO:0007669"/>
    <property type="project" value="InterPro"/>
</dbReference>
<dbReference type="AlphaFoldDB" id="A0A916RW29"/>
<evidence type="ECO:0000313" key="3">
    <source>
        <dbReference type="EMBL" id="GGA73329.1"/>
    </source>
</evidence>
<dbReference type="RefSeq" id="WP_188759663.1">
    <property type="nucleotide sequence ID" value="NZ_BMJB01000001.1"/>
</dbReference>
<dbReference type="EMBL" id="BMJB01000001">
    <property type="protein sequence ID" value="GGA73329.1"/>
    <property type="molecule type" value="Genomic_DNA"/>
</dbReference>
<name>A0A916RW29_9BACT</name>
<organism evidence="3 4">
    <name type="scientific">Edaphobacter acidisoli</name>
    <dbReference type="NCBI Taxonomy" id="2040573"/>
    <lineage>
        <taxon>Bacteria</taxon>
        <taxon>Pseudomonadati</taxon>
        <taxon>Acidobacteriota</taxon>
        <taxon>Terriglobia</taxon>
        <taxon>Terriglobales</taxon>
        <taxon>Acidobacteriaceae</taxon>
        <taxon>Edaphobacter</taxon>
    </lineage>
</organism>
<dbReference type="SUPFAM" id="SSF56349">
    <property type="entry name" value="DNA breaking-rejoining enzymes"/>
    <property type="match status" value="1"/>
</dbReference>
<dbReference type="InterPro" id="IPR013762">
    <property type="entry name" value="Integrase-like_cat_sf"/>
</dbReference>
<accession>A0A916RW29</accession>
<dbReference type="Proteomes" id="UP000648801">
    <property type="component" value="Unassembled WGS sequence"/>
</dbReference>
<evidence type="ECO:0000256" key="1">
    <source>
        <dbReference type="ARBA" id="ARBA00023172"/>
    </source>
</evidence>
<dbReference type="Pfam" id="PF00589">
    <property type="entry name" value="Phage_integrase"/>
    <property type="match status" value="1"/>
</dbReference>
<protein>
    <recommendedName>
        <fullName evidence="2">Tyr recombinase domain-containing protein</fullName>
    </recommendedName>
</protein>
<dbReference type="GO" id="GO:0006310">
    <property type="term" value="P:DNA recombination"/>
    <property type="evidence" value="ECO:0007669"/>
    <property type="project" value="UniProtKB-KW"/>
</dbReference>
<proteinExistence type="predicted"/>
<evidence type="ECO:0000313" key="4">
    <source>
        <dbReference type="Proteomes" id="UP000648801"/>
    </source>
</evidence>
<dbReference type="InterPro" id="IPR002104">
    <property type="entry name" value="Integrase_catalytic"/>
</dbReference>
<reference evidence="3" key="2">
    <citation type="submission" date="2020-09" db="EMBL/GenBank/DDBJ databases">
        <authorList>
            <person name="Sun Q."/>
            <person name="Zhou Y."/>
        </authorList>
    </citation>
    <scope>NUCLEOTIDE SEQUENCE</scope>
    <source>
        <strain evidence="3">CGMCC 1.15447</strain>
    </source>
</reference>
<reference evidence="3" key="1">
    <citation type="journal article" date="2014" name="Int. J. Syst. Evol. Microbiol.">
        <title>Complete genome sequence of Corynebacterium casei LMG S-19264T (=DSM 44701T), isolated from a smear-ripened cheese.</title>
        <authorList>
            <consortium name="US DOE Joint Genome Institute (JGI-PGF)"/>
            <person name="Walter F."/>
            <person name="Albersmeier A."/>
            <person name="Kalinowski J."/>
            <person name="Ruckert C."/>
        </authorList>
    </citation>
    <scope>NUCLEOTIDE SEQUENCE</scope>
    <source>
        <strain evidence="3">CGMCC 1.15447</strain>
    </source>
</reference>